<evidence type="ECO:0000256" key="1">
    <source>
        <dbReference type="ARBA" id="ARBA00004123"/>
    </source>
</evidence>
<dbReference type="FunFam" id="3.30.160.60:FF:002343">
    <property type="entry name" value="Zinc finger protein 33A"/>
    <property type="match status" value="1"/>
</dbReference>
<feature type="domain" description="C2H2-type" evidence="13">
    <location>
        <begin position="344"/>
        <end position="371"/>
    </location>
</feature>
<feature type="region of interest" description="Disordered" evidence="12">
    <location>
        <begin position="604"/>
        <end position="645"/>
    </location>
</feature>
<evidence type="ECO:0000256" key="6">
    <source>
        <dbReference type="ARBA" id="ARBA00023015"/>
    </source>
</evidence>
<dbReference type="FunFam" id="3.30.160.60:FF:000032">
    <property type="entry name" value="Krueppel-like factor 4"/>
    <property type="match status" value="1"/>
</dbReference>
<dbReference type="Pfam" id="PF00096">
    <property type="entry name" value="zf-C2H2"/>
    <property type="match status" value="4"/>
</dbReference>
<organism evidence="14 15">
    <name type="scientific">Oryzias melastigma</name>
    <name type="common">Marine medaka</name>
    <dbReference type="NCBI Taxonomy" id="30732"/>
    <lineage>
        <taxon>Eukaryota</taxon>
        <taxon>Metazoa</taxon>
        <taxon>Chordata</taxon>
        <taxon>Craniata</taxon>
        <taxon>Vertebrata</taxon>
        <taxon>Euteleostomi</taxon>
        <taxon>Actinopterygii</taxon>
        <taxon>Neopterygii</taxon>
        <taxon>Teleostei</taxon>
        <taxon>Neoteleostei</taxon>
        <taxon>Acanthomorphata</taxon>
        <taxon>Ovalentaria</taxon>
        <taxon>Atherinomorphae</taxon>
        <taxon>Beloniformes</taxon>
        <taxon>Adrianichthyidae</taxon>
        <taxon>Oryziinae</taxon>
        <taxon>Oryzias</taxon>
    </lineage>
</organism>
<keyword evidence="2" id="KW-0479">Metal-binding</keyword>
<evidence type="ECO:0000256" key="8">
    <source>
        <dbReference type="ARBA" id="ARBA00023163"/>
    </source>
</evidence>
<dbReference type="Pfam" id="PF13912">
    <property type="entry name" value="zf-C2H2_6"/>
    <property type="match status" value="1"/>
</dbReference>
<evidence type="ECO:0000256" key="12">
    <source>
        <dbReference type="SAM" id="MobiDB-lite"/>
    </source>
</evidence>
<feature type="domain" description="C2H2-type" evidence="13">
    <location>
        <begin position="803"/>
        <end position="830"/>
    </location>
</feature>
<dbReference type="PROSITE" id="PS00028">
    <property type="entry name" value="ZINC_FINGER_C2H2_1"/>
    <property type="match status" value="10"/>
</dbReference>
<feature type="domain" description="C2H2-type" evidence="13">
    <location>
        <begin position="372"/>
        <end position="399"/>
    </location>
</feature>
<feature type="domain" description="C2H2-type" evidence="13">
    <location>
        <begin position="831"/>
        <end position="858"/>
    </location>
</feature>
<feature type="domain" description="C2H2-type" evidence="13">
    <location>
        <begin position="316"/>
        <end position="343"/>
    </location>
</feature>
<dbReference type="GO" id="GO:0000978">
    <property type="term" value="F:RNA polymerase II cis-regulatory region sequence-specific DNA binding"/>
    <property type="evidence" value="ECO:0007669"/>
    <property type="project" value="TreeGrafter"/>
</dbReference>
<dbReference type="SMART" id="SM00355">
    <property type="entry name" value="ZnF_C2H2"/>
    <property type="match status" value="12"/>
</dbReference>
<keyword evidence="5" id="KW-0862">Zinc</keyword>
<evidence type="ECO:0000256" key="2">
    <source>
        <dbReference type="ARBA" id="ARBA00022723"/>
    </source>
</evidence>
<comment type="caution">
    <text evidence="14">The sequence shown here is derived from an EMBL/GenBank/DDBJ whole genome shotgun (WGS) entry which is preliminary data.</text>
</comment>
<comment type="subcellular location">
    <subcellularLocation>
        <location evidence="1">Nucleus</location>
    </subcellularLocation>
</comment>
<feature type="domain" description="C2H2-type" evidence="13">
    <location>
        <begin position="720"/>
        <end position="747"/>
    </location>
</feature>
<sequence>MRTIQLLRVSIYERMNAAAEAILQQLQKDEKAAKLRPLRALLYERLTAAAEEIVGLLQKTVSDYEDRVQLSEEENSRQREILDAVLKPEVRLHRLDQKPLFSHGGPTANGASQTSAQLQIKSTTSDSEENKNEQKAASSDVSYPIILVETDYQSVLSRSNSENNTSCPSSPLSTSMSYHAPISSCSDEEFDSRQEAQSHKSTPDPKRKRGRPRLTKPAVQTKRKRSGPSQTFNCFVCGQTLQGKGFLLKHVLSVCAGPPDNRCGFCGEFLDSSDSLAAHLDVHRKSSKTCSFCGKTFNSILAQELHVRLHTGEKPYSCPVCGKKFTQKGNLTSHLHVHNAEKPFKCKECPRAFCHLTSLERHVKEHSQDAVHACTVCSQEFGNLSALRKHMAGHKTDGAQKSKRSAMLQLHMLRLFVEQRLSAVTDDIFRRFAAVITEYEREVLRLKLELSKQQSQPKARGQPGDAAGHRPQEERREPLEEQNGEQPAGVVDDFPTEEKPQVKAWSFSPQLKLEEGASPGREDAEIDFQSAVGQVSAIKQEVDDDDMLMEMNPNLEGDSFLAEDDDQVRPNFSLHVLPEEDRALGSEDAELSLNPDWHIKRIDEDGSPAFSQNHSYGHDDSLLDSSETLSRPPDHRLNSNGELDLSSDGDVLDCDPSALASQTRPVVRKIPFTCSSCGREFSSKTSLRKHVRRYNGKDQDQLPCSLQRQKAPYQRSSTRFSCKVCGSSFYTQGILLRHAESHCKEPDSLCGVCGEHLQSAQTLTEHLQSHKELGITCDVCGKKWSSMKRMEIHKRIHTGEKPYRCGFCSLDFSRRESLVRHLKLHSGEQPHRCGLCRKSFTRREYLIQHLDLIHKMVK</sequence>
<feature type="coiled-coil region" evidence="11">
    <location>
        <begin position="9"/>
        <end position="36"/>
    </location>
</feature>
<keyword evidence="7" id="KW-0238">DNA-binding</keyword>
<keyword evidence="11" id="KW-0175">Coiled coil</keyword>
<dbReference type="Pfam" id="PF13894">
    <property type="entry name" value="zf-C2H2_4"/>
    <property type="match status" value="1"/>
</dbReference>
<evidence type="ECO:0000256" key="11">
    <source>
        <dbReference type="SAM" id="Coils"/>
    </source>
</evidence>
<feature type="region of interest" description="Disordered" evidence="12">
    <location>
        <begin position="183"/>
        <end position="228"/>
    </location>
</feature>
<evidence type="ECO:0000256" key="5">
    <source>
        <dbReference type="ARBA" id="ARBA00022833"/>
    </source>
</evidence>
<dbReference type="Gene3D" id="3.30.160.60">
    <property type="entry name" value="Classic Zinc Finger"/>
    <property type="match status" value="8"/>
</dbReference>
<dbReference type="AlphaFoldDB" id="A0A834FPW0"/>
<evidence type="ECO:0000256" key="9">
    <source>
        <dbReference type="ARBA" id="ARBA00023242"/>
    </source>
</evidence>
<keyword evidence="6" id="KW-0805">Transcription regulation</keyword>
<feature type="region of interest" description="Disordered" evidence="12">
    <location>
        <begin position="99"/>
        <end position="139"/>
    </location>
</feature>
<accession>A0A834FPW0</accession>
<name>A0A834FPW0_ORYME</name>
<evidence type="ECO:0000256" key="3">
    <source>
        <dbReference type="ARBA" id="ARBA00022737"/>
    </source>
</evidence>
<dbReference type="InterPro" id="IPR036236">
    <property type="entry name" value="Znf_C2H2_sf"/>
</dbReference>
<evidence type="ECO:0000259" key="13">
    <source>
        <dbReference type="PROSITE" id="PS50157"/>
    </source>
</evidence>
<feature type="compositionally biased region" description="Basic and acidic residues" evidence="12">
    <location>
        <begin position="191"/>
        <end position="205"/>
    </location>
</feature>
<feature type="region of interest" description="Disordered" evidence="12">
    <location>
        <begin position="451"/>
        <end position="522"/>
    </location>
</feature>
<gene>
    <name evidence="14" type="ORF">FQA47_014963</name>
</gene>
<dbReference type="GO" id="GO:0008270">
    <property type="term" value="F:zinc ion binding"/>
    <property type="evidence" value="ECO:0007669"/>
    <property type="project" value="UniProtKB-KW"/>
</dbReference>
<feature type="compositionally biased region" description="Polar residues" evidence="12">
    <location>
        <begin position="109"/>
        <end position="125"/>
    </location>
</feature>
<evidence type="ECO:0000256" key="4">
    <source>
        <dbReference type="ARBA" id="ARBA00022771"/>
    </source>
</evidence>
<dbReference type="EMBL" id="WKFB01000033">
    <property type="protein sequence ID" value="KAF6738173.1"/>
    <property type="molecule type" value="Genomic_DNA"/>
</dbReference>
<dbReference type="PROSITE" id="PS50157">
    <property type="entry name" value="ZINC_FINGER_C2H2_2"/>
    <property type="match status" value="9"/>
</dbReference>
<reference evidence="14" key="1">
    <citation type="journal article" name="BMC Genomics">
        <title>Long-read sequencing and de novo genome assembly of marine medaka (Oryzias melastigma).</title>
        <authorList>
            <person name="Liang P."/>
            <person name="Saqib H.S.A."/>
            <person name="Ni X."/>
            <person name="Shen Y."/>
        </authorList>
    </citation>
    <scope>NUCLEOTIDE SEQUENCE</scope>
    <source>
        <strain evidence="14">Bigg-433</strain>
    </source>
</reference>
<dbReference type="PANTHER" id="PTHR24399:SF23">
    <property type="entry name" value="C2H2-TYPE DOMAIN-CONTAINING PROTEIN"/>
    <property type="match status" value="1"/>
</dbReference>
<feature type="compositionally biased region" description="Basic and acidic residues" evidence="12">
    <location>
        <begin position="512"/>
        <end position="522"/>
    </location>
</feature>
<protein>
    <submittedName>
        <fullName evidence="14">Zinc finger protein 197</fullName>
    </submittedName>
</protein>
<dbReference type="GO" id="GO:0005654">
    <property type="term" value="C:nucleoplasm"/>
    <property type="evidence" value="ECO:0007669"/>
    <property type="project" value="TreeGrafter"/>
</dbReference>
<feature type="domain" description="C2H2-type" evidence="13">
    <location>
        <begin position="288"/>
        <end position="315"/>
    </location>
</feature>
<feature type="domain" description="C2H2-type" evidence="13">
    <location>
        <begin position="775"/>
        <end position="802"/>
    </location>
</feature>
<keyword evidence="9" id="KW-0539">Nucleus</keyword>
<proteinExistence type="predicted"/>
<evidence type="ECO:0000256" key="10">
    <source>
        <dbReference type="PROSITE-ProRule" id="PRU00042"/>
    </source>
</evidence>
<dbReference type="InterPro" id="IPR013087">
    <property type="entry name" value="Znf_C2H2_type"/>
</dbReference>
<dbReference type="GO" id="GO:0001227">
    <property type="term" value="F:DNA-binding transcription repressor activity, RNA polymerase II-specific"/>
    <property type="evidence" value="ECO:0007669"/>
    <property type="project" value="TreeGrafter"/>
</dbReference>
<dbReference type="PANTHER" id="PTHR24399">
    <property type="entry name" value="ZINC FINGER AND BTB DOMAIN-CONTAINING"/>
    <property type="match status" value="1"/>
</dbReference>
<keyword evidence="8" id="KW-0804">Transcription</keyword>
<evidence type="ECO:0000313" key="14">
    <source>
        <dbReference type="EMBL" id="KAF6738173.1"/>
    </source>
</evidence>
<evidence type="ECO:0000256" key="7">
    <source>
        <dbReference type="ARBA" id="ARBA00023125"/>
    </source>
</evidence>
<keyword evidence="4 10" id="KW-0863">Zinc-finger</keyword>
<feature type="compositionally biased region" description="Basic and acidic residues" evidence="12">
    <location>
        <begin position="467"/>
        <end position="479"/>
    </location>
</feature>
<dbReference type="SUPFAM" id="SSF57667">
    <property type="entry name" value="beta-beta-alpha zinc fingers"/>
    <property type="match status" value="6"/>
</dbReference>
<feature type="domain" description="C2H2-type" evidence="13">
    <location>
        <begin position="672"/>
        <end position="699"/>
    </location>
</feature>
<dbReference type="Proteomes" id="UP000646548">
    <property type="component" value="Unassembled WGS sequence"/>
</dbReference>
<evidence type="ECO:0000313" key="15">
    <source>
        <dbReference type="Proteomes" id="UP000646548"/>
    </source>
</evidence>
<keyword evidence="3" id="KW-0677">Repeat</keyword>